<feature type="domain" description="Hedgehog/Intein (Hint)" evidence="1">
    <location>
        <begin position="29"/>
        <end position="162"/>
    </location>
</feature>
<dbReference type="OrthoDB" id="7685535at2"/>
<dbReference type="EMBL" id="CYSD01000042">
    <property type="protein sequence ID" value="CUH81302.1"/>
    <property type="molecule type" value="Genomic_DNA"/>
</dbReference>
<sequence length="226" mass="24675">MFDWFEKKSASPIAEGFTTRHDMVATGHPGFIAGTMVATAQGWRAAEDLQPGDMVLTFDHGMRPVQAVRRETKYLDDRCENANMSAVYIPRDALGNRSPLWLRADQGVLIEHDLLEDALGDPFAVVPACALEGYHGISRAPMQVTMDLVTLSFDEDEVVYIEAGLLAFCPAQMDAVQLAATDGNIYTVLGTTQARELVIDMITEESFWTPAETGTGGHGAPQYAYA</sequence>
<evidence type="ECO:0000313" key="3">
    <source>
        <dbReference type="Proteomes" id="UP000052022"/>
    </source>
</evidence>
<keyword evidence="3" id="KW-1185">Reference proteome</keyword>
<name>A0A0P1GHS3_9RHOB</name>
<proteinExistence type="predicted"/>
<protein>
    <recommendedName>
        <fullName evidence="1">Hedgehog/Intein (Hint) domain-containing protein</fullName>
    </recommendedName>
</protein>
<gene>
    <name evidence="2" type="ORF">TRM7557_03345</name>
</gene>
<dbReference type="Pfam" id="PF13403">
    <property type="entry name" value="Hint_2"/>
    <property type="match status" value="1"/>
</dbReference>
<dbReference type="InterPro" id="IPR036844">
    <property type="entry name" value="Hint_dom_sf"/>
</dbReference>
<organism evidence="2 3">
    <name type="scientific">Tritonibacter multivorans</name>
    <dbReference type="NCBI Taxonomy" id="928856"/>
    <lineage>
        <taxon>Bacteria</taxon>
        <taxon>Pseudomonadati</taxon>
        <taxon>Pseudomonadota</taxon>
        <taxon>Alphaproteobacteria</taxon>
        <taxon>Rhodobacterales</taxon>
        <taxon>Paracoccaceae</taxon>
        <taxon>Tritonibacter</taxon>
    </lineage>
</organism>
<dbReference type="SUPFAM" id="SSF51294">
    <property type="entry name" value="Hedgehog/intein (Hint) domain"/>
    <property type="match status" value="1"/>
</dbReference>
<dbReference type="AlphaFoldDB" id="A0A0P1GHS3"/>
<accession>A0A0P1GHS3</accession>
<dbReference type="InterPro" id="IPR028992">
    <property type="entry name" value="Hedgehog/Intein_dom"/>
</dbReference>
<evidence type="ECO:0000259" key="1">
    <source>
        <dbReference type="Pfam" id="PF13403"/>
    </source>
</evidence>
<dbReference type="RefSeq" id="WP_058291336.1">
    <property type="nucleotide sequence ID" value="NZ_CYSD01000042.1"/>
</dbReference>
<reference evidence="2 3" key="1">
    <citation type="submission" date="2015-09" db="EMBL/GenBank/DDBJ databases">
        <authorList>
            <consortium name="Swine Surveillance"/>
        </authorList>
    </citation>
    <scope>NUCLEOTIDE SEQUENCE [LARGE SCALE GENOMIC DNA]</scope>
    <source>
        <strain evidence="2 3">CECT 7557</strain>
    </source>
</reference>
<dbReference type="STRING" id="928856.SAMN04488049_102181"/>
<dbReference type="Proteomes" id="UP000052022">
    <property type="component" value="Unassembled WGS sequence"/>
</dbReference>
<evidence type="ECO:0000313" key="2">
    <source>
        <dbReference type="EMBL" id="CUH81302.1"/>
    </source>
</evidence>